<keyword evidence="2" id="KW-1003">Cell membrane</keyword>
<dbReference type="InterPro" id="IPR003838">
    <property type="entry name" value="ABC3_permease_C"/>
</dbReference>
<dbReference type="InterPro" id="IPR050250">
    <property type="entry name" value="Macrolide_Exporter_MacB"/>
</dbReference>
<evidence type="ECO:0000256" key="3">
    <source>
        <dbReference type="ARBA" id="ARBA00022692"/>
    </source>
</evidence>
<keyword evidence="11" id="KW-1185">Reference proteome</keyword>
<dbReference type="Proteomes" id="UP000276178">
    <property type="component" value="Unassembled WGS sequence"/>
</dbReference>
<evidence type="ECO:0000313" key="10">
    <source>
        <dbReference type="Proteomes" id="UP000276178"/>
    </source>
</evidence>
<dbReference type="GO" id="GO:0022857">
    <property type="term" value="F:transmembrane transporter activity"/>
    <property type="evidence" value="ECO:0007669"/>
    <property type="project" value="TreeGrafter"/>
</dbReference>
<keyword evidence="4 6" id="KW-1133">Transmembrane helix</keyword>
<accession>A0A3M8AVH1</accession>
<dbReference type="GO" id="GO:0005886">
    <property type="term" value="C:plasma membrane"/>
    <property type="evidence" value="ECO:0007669"/>
    <property type="project" value="UniProtKB-SubCell"/>
</dbReference>
<feature type="domain" description="ABC3 transporter permease C-terminal" evidence="7">
    <location>
        <begin position="304"/>
        <end position="417"/>
    </location>
</feature>
<dbReference type="Pfam" id="PF02687">
    <property type="entry name" value="FtsX"/>
    <property type="match status" value="1"/>
</dbReference>
<dbReference type="GeneID" id="82813435"/>
<protein>
    <submittedName>
        <fullName evidence="9">ABC transporter permease</fullName>
    </submittedName>
</protein>
<reference evidence="9 10" key="1">
    <citation type="submission" date="2018-10" db="EMBL/GenBank/DDBJ databases">
        <title>Phylogenomics of Brevibacillus.</title>
        <authorList>
            <person name="Dunlap C."/>
        </authorList>
    </citation>
    <scope>NUCLEOTIDE SEQUENCE [LARGE SCALE GENOMIC DNA]</scope>
    <source>
        <strain evidence="9 10">NRRL NRS 1219</strain>
    </source>
</reference>
<evidence type="ECO:0000313" key="11">
    <source>
        <dbReference type="Proteomes" id="UP000317180"/>
    </source>
</evidence>
<dbReference type="OrthoDB" id="2034769at2"/>
<feature type="transmembrane region" description="Helical" evidence="6">
    <location>
        <begin position="301"/>
        <end position="325"/>
    </location>
</feature>
<feature type="transmembrane region" description="Helical" evidence="6">
    <location>
        <begin position="345"/>
        <end position="371"/>
    </location>
</feature>
<dbReference type="EMBL" id="RHHN01000037">
    <property type="protein sequence ID" value="RNB54973.1"/>
    <property type="molecule type" value="Genomic_DNA"/>
</dbReference>
<comment type="caution">
    <text evidence="9">The sequence shown here is derived from an EMBL/GenBank/DDBJ whole genome shotgun (WGS) entry which is preliminary data.</text>
</comment>
<comment type="subcellular location">
    <subcellularLocation>
        <location evidence="1">Cell membrane</location>
        <topology evidence="1">Multi-pass membrane protein</topology>
    </subcellularLocation>
</comment>
<dbReference type="Proteomes" id="UP000317180">
    <property type="component" value="Unassembled WGS sequence"/>
</dbReference>
<organism evidence="9 10">
    <name type="scientific">Brevibacillus agri</name>
    <dbReference type="NCBI Taxonomy" id="51101"/>
    <lineage>
        <taxon>Bacteria</taxon>
        <taxon>Bacillati</taxon>
        <taxon>Bacillota</taxon>
        <taxon>Bacilli</taxon>
        <taxon>Bacillales</taxon>
        <taxon>Paenibacillaceae</taxon>
        <taxon>Brevibacillus</taxon>
    </lineage>
</organism>
<dbReference type="PANTHER" id="PTHR30572:SF18">
    <property type="entry name" value="ABC-TYPE MACROLIDE FAMILY EXPORT SYSTEM PERMEASE COMPONENT 2"/>
    <property type="match status" value="1"/>
</dbReference>
<evidence type="ECO:0000313" key="9">
    <source>
        <dbReference type="EMBL" id="RNB54973.1"/>
    </source>
</evidence>
<keyword evidence="3 6" id="KW-0812">Transmembrane</keyword>
<proteinExistence type="predicted"/>
<evidence type="ECO:0000313" key="8">
    <source>
        <dbReference type="EMBL" id="GED25846.1"/>
    </source>
</evidence>
<dbReference type="PANTHER" id="PTHR30572">
    <property type="entry name" value="MEMBRANE COMPONENT OF TRANSPORTER-RELATED"/>
    <property type="match status" value="1"/>
</dbReference>
<evidence type="ECO:0000256" key="6">
    <source>
        <dbReference type="SAM" id="Phobius"/>
    </source>
</evidence>
<feature type="transmembrane region" description="Helical" evidence="6">
    <location>
        <begin position="391"/>
        <end position="412"/>
    </location>
</feature>
<dbReference type="AlphaFoldDB" id="A0A3M8AVH1"/>
<name>A0A3M8AVH1_9BACL</name>
<evidence type="ECO:0000259" key="7">
    <source>
        <dbReference type="Pfam" id="PF02687"/>
    </source>
</evidence>
<evidence type="ECO:0000256" key="5">
    <source>
        <dbReference type="ARBA" id="ARBA00023136"/>
    </source>
</evidence>
<reference evidence="8 11" key="2">
    <citation type="submission" date="2019-06" db="EMBL/GenBank/DDBJ databases">
        <title>Whole genome shotgun sequence of Brevibacillus agri NBRC 15538.</title>
        <authorList>
            <person name="Hosoyama A."/>
            <person name="Uohara A."/>
            <person name="Ohji S."/>
            <person name="Ichikawa N."/>
        </authorList>
    </citation>
    <scope>NUCLEOTIDE SEQUENCE [LARGE SCALE GENOMIC DNA]</scope>
    <source>
        <strain evidence="8 11">NBRC 15538</strain>
    </source>
</reference>
<evidence type="ECO:0000256" key="1">
    <source>
        <dbReference type="ARBA" id="ARBA00004651"/>
    </source>
</evidence>
<keyword evidence="5 6" id="KW-0472">Membrane</keyword>
<sequence length="427" mass="48549">MEHLSIAISSMRKRKLSVFLMMAQLVLSFWVMNHAFISMDVVHYQEKKLFAVTQMDKDTTLRLSFADVEDTEWFAERFGQLENFIKQTPGVQRYGSFDTTSITPENLPNQRAFLEQNKKQYAGTRLENAIENNKIVFLDKGIYSYAKFKIINGRPLGEADFTKKDGDVIPVLIGYNYRDVINLGDRFETIIHEKKIVYEVVGVLEQRSEWLSGNDYIADPVDNLDNFFLAPFFPIVRESEPMDVAVRMHNTFIQLDSAEKFNQVAAAISEKGRELGINPTLTTVGDELHAYRENRKQVSNFSLFMGMFFLVISIIGIVSVTLSSIHARKHELGVRMVAGATKRDISVIILMELVWIVTVSAVSGVVLNYVMEAFEDSSVANIKLEMFAFPLYGKVMLVSILVVLASVFIPLLRIKKLQLRELVGGRD</sequence>
<dbReference type="RefSeq" id="WP_005832169.1">
    <property type="nucleotide sequence ID" value="NZ_BJOD01000016.1"/>
</dbReference>
<evidence type="ECO:0000256" key="4">
    <source>
        <dbReference type="ARBA" id="ARBA00022989"/>
    </source>
</evidence>
<dbReference type="EMBL" id="BJOD01000016">
    <property type="protein sequence ID" value="GED25846.1"/>
    <property type="molecule type" value="Genomic_DNA"/>
</dbReference>
<gene>
    <name evidence="8" type="ORF">BAG01nite_19480</name>
    <name evidence="9" type="ORF">EB820_12895</name>
</gene>
<evidence type="ECO:0000256" key="2">
    <source>
        <dbReference type="ARBA" id="ARBA00022475"/>
    </source>
</evidence>